<dbReference type="RefSeq" id="WP_043064761.1">
    <property type="nucleotide sequence ID" value="NZ_BJOA01000051.1"/>
</dbReference>
<name>A0A0D1VEK4_ANEMI</name>
<keyword evidence="3" id="KW-1185">Reference proteome</keyword>
<dbReference type="AlphaFoldDB" id="A0A0D1VEK4"/>
<dbReference type="STRING" id="47500.AF333_19645"/>
<protein>
    <recommendedName>
        <fullName evidence="5">Ethanolamine utilization protein</fullName>
    </recommendedName>
</protein>
<dbReference type="EMBL" id="LGUG01000004">
    <property type="protein sequence ID" value="KON97357.1"/>
    <property type="molecule type" value="Genomic_DNA"/>
</dbReference>
<evidence type="ECO:0000313" key="2">
    <source>
        <dbReference type="EMBL" id="SDJ00743.1"/>
    </source>
</evidence>
<sequence>MKQSRTQSALIQNTLLPLLYRNRKEELDRLYPRMLTLLSYSMVGMEEGMQCLQKLQREGIRMQMIVDEALTERYSLPSLINETLLDDIILSTDWKQNDTDYSYLFIPVLSASLVTKILNFDDCHPFSRFLLEWLFQGKKVGALSIGSDPFQKAWGRRGYDGMSPLLKTEMKSRLQKLRGYGVELLEAGQVSGWVRKAGTKRRQAPLIARGDVEEAHQQHRSIIHISVDTIITPLADDLARQYGIQIHRR</sequence>
<evidence type="ECO:0000313" key="3">
    <source>
        <dbReference type="Proteomes" id="UP000037269"/>
    </source>
</evidence>
<evidence type="ECO:0008006" key="5">
    <source>
        <dbReference type="Google" id="ProtNLM"/>
    </source>
</evidence>
<evidence type="ECO:0000313" key="4">
    <source>
        <dbReference type="Proteomes" id="UP000182836"/>
    </source>
</evidence>
<dbReference type="GeneID" id="42307370"/>
<organism evidence="1 3">
    <name type="scientific">Aneurinibacillus migulanus</name>
    <name type="common">Bacillus migulanus</name>
    <dbReference type="NCBI Taxonomy" id="47500"/>
    <lineage>
        <taxon>Bacteria</taxon>
        <taxon>Bacillati</taxon>
        <taxon>Bacillota</taxon>
        <taxon>Bacilli</taxon>
        <taxon>Bacillales</taxon>
        <taxon>Paenibacillaceae</taxon>
        <taxon>Aneurinibacillus group</taxon>
        <taxon>Aneurinibacillus</taxon>
    </lineage>
</organism>
<dbReference type="Proteomes" id="UP000037269">
    <property type="component" value="Unassembled WGS sequence"/>
</dbReference>
<dbReference type="Proteomes" id="UP000182836">
    <property type="component" value="Unassembled WGS sequence"/>
</dbReference>
<dbReference type="OrthoDB" id="212879at2"/>
<gene>
    <name evidence="1" type="ORF">AF333_19645</name>
    <name evidence="2" type="ORF">SAMN04487909_110102</name>
</gene>
<dbReference type="EMBL" id="FNED01000010">
    <property type="protein sequence ID" value="SDJ00743.1"/>
    <property type="molecule type" value="Genomic_DNA"/>
</dbReference>
<reference evidence="2 4" key="2">
    <citation type="submission" date="2016-10" db="EMBL/GenBank/DDBJ databases">
        <authorList>
            <person name="de Groot N.N."/>
        </authorList>
    </citation>
    <scope>NUCLEOTIDE SEQUENCE [LARGE SCALE GENOMIC DNA]</scope>
    <source>
        <strain evidence="2 4">DSM 2895</strain>
    </source>
</reference>
<reference evidence="1 3" key="1">
    <citation type="submission" date="2015-07" db="EMBL/GenBank/DDBJ databases">
        <title>Fjat-14205 dsm 2895.</title>
        <authorList>
            <person name="Liu B."/>
            <person name="Wang J."/>
            <person name="Zhu Y."/>
            <person name="Liu G."/>
            <person name="Chen Q."/>
            <person name="Chen Z."/>
            <person name="Lan J."/>
            <person name="Che J."/>
            <person name="Ge C."/>
            <person name="Shi H."/>
            <person name="Pan Z."/>
            <person name="Liu X."/>
        </authorList>
    </citation>
    <scope>NUCLEOTIDE SEQUENCE [LARGE SCALE GENOMIC DNA]</scope>
    <source>
        <strain evidence="1 3">DSM 2895</strain>
    </source>
</reference>
<dbReference type="PATRIC" id="fig|47500.8.peg.4976"/>
<accession>A0A0D1VEK4</accession>
<evidence type="ECO:0000313" key="1">
    <source>
        <dbReference type="EMBL" id="KON97357.1"/>
    </source>
</evidence>
<proteinExistence type="predicted"/>